<evidence type="ECO:0000313" key="12">
    <source>
        <dbReference type="Proteomes" id="UP000283077"/>
    </source>
</evidence>
<comment type="catalytic activity">
    <reaction evidence="8 9">
        <text>N-acetyl-L-glutamate + ATP = N-acetyl-L-glutamyl 5-phosphate + ADP</text>
        <dbReference type="Rhea" id="RHEA:14629"/>
        <dbReference type="ChEBI" id="CHEBI:30616"/>
        <dbReference type="ChEBI" id="CHEBI:44337"/>
        <dbReference type="ChEBI" id="CHEBI:57936"/>
        <dbReference type="ChEBI" id="CHEBI:456216"/>
        <dbReference type="EC" id="2.7.2.8"/>
    </reaction>
</comment>
<dbReference type="AlphaFoldDB" id="A0A437R0Y5"/>
<dbReference type="UniPathway" id="UPA00068">
    <property type="reaction ID" value="UER00107"/>
</dbReference>
<dbReference type="PANTHER" id="PTHR23342">
    <property type="entry name" value="N-ACETYLGLUTAMATE SYNTHASE"/>
    <property type="match status" value="1"/>
</dbReference>
<keyword evidence="5 9" id="KW-0547">Nucleotide-binding</keyword>
<evidence type="ECO:0000256" key="3">
    <source>
        <dbReference type="ARBA" id="ARBA00022605"/>
    </source>
</evidence>
<evidence type="ECO:0000256" key="1">
    <source>
        <dbReference type="ARBA" id="ARBA00004828"/>
    </source>
</evidence>
<dbReference type="InterPro" id="IPR001057">
    <property type="entry name" value="Glu/AcGlu_kinase"/>
</dbReference>
<evidence type="ECO:0000259" key="10">
    <source>
        <dbReference type="Pfam" id="PF00696"/>
    </source>
</evidence>
<evidence type="ECO:0000256" key="4">
    <source>
        <dbReference type="ARBA" id="ARBA00022679"/>
    </source>
</evidence>
<keyword evidence="12" id="KW-1185">Reference proteome</keyword>
<dbReference type="EC" id="2.7.2.8" evidence="9"/>
<dbReference type="PANTHER" id="PTHR23342:SF0">
    <property type="entry name" value="N-ACETYLGLUTAMATE SYNTHASE, MITOCHONDRIAL"/>
    <property type="match status" value="1"/>
</dbReference>
<dbReference type="NCBIfam" id="TIGR00761">
    <property type="entry name" value="argB"/>
    <property type="match status" value="1"/>
</dbReference>
<comment type="subcellular location">
    <subcellularLocation>
        <location evidence="9">Cytoplasm</location>
    </subcellularLocation>
</comment>
<evidence type="ECO:0000256" key="8">
    <source>
        <dbReference type="ARBA" id="ARBA00048141"/>
    </source>
</evidence>
<reference evidence="11 12" key="1">
    <citation type="submission" date="2019-01" db="EMBL/GenBank/DDBJ databases">
        <authorList>
            <person name="Chen W.-M."/>
        </authorList>
    </citation>
    <scope>NUCLEOTIDE SEQUENCE [LARGE SCALE GENOMIC DNA]</scope>
    <source>
        <strain evidence="11 12">KYPC3</strain>
    </source>
</reference>
<dbReference type="GO" id="GO:0003991">
    <property type="term" value="F:acetylglutamate kinase activity"/>
    <property type="evidence" value="ECO:0007669"/>
    <property type="project" value="UniProtKB-UniRule"/>
</dbReference>
<comment type="caution">
    <text evidence="9">Lacks conserved residue(s) required for the propagation of feature annotation.</text>
</comment>
<dbReference type="GO" id="GO:0005524">
    <property type="term" value="F:ATP binding"/>
    <property type="evidence" value="ECO:0007669"/>
    <property type="project" value="UniProtKB-UniRule"/>
</dbReference>
<evidence type="ECO:0000256" key="5">
    <source>
        <dbReference type="ARBA" id="ARBA00022741"/>
    </source>
</evidence>
<dbReference type="Pfam" id="PF00696">
    <property type="entry name" value="AA_kinase"/>
    <property type="match status" value="1"/>
</dbReference>
<dbReference type="SUPFAM" id="SSF53633">
    <property type="entry name" value="Carbamate kinase-like"/>
    <property type="match status" value="1"/>
</dbReference>
<keyword evidence="9" id="KW-0963">Cytoplasm</keyword>
<keyword evidence="7 9" id="KW-0067">ATP-binding</keyword>
<dbReference type="EMBL" id="SACS01000005">
    <property type="protein sequence ID" value="RVU40381.1"/>
    <property type="molecule type" value="Genomic_DNA"/>
</dbReference>
<feature type="binding site" evidence="9">
    <location>
        <begin position="34"/>
        <end position="35"/>
    </location>
    <ligand>
        <name>substrate</name>
    </ligand>
</feature>
<dbReference type="InterPro" id="IPR037528">
    <property type="entry name" value="ArgB"/>
</dbReference>
<dbReference type="OrthoDB" id="9803155at2"/>
<evidence type="ECO:0000256" key="6">
    <source>
        <dbReference type="ARBA" id="ARBA00022777"/>
    </source>
</evidence>
<feature type="binding site" evidence="9">
    <location>
        <position position="147"/>
    </location>
    <ligand>
        <name>substrate</name>
    </ligand>
</feature>
<evidence type="ECO:0000256" key="7">
    <source>
        <dbReference type="ARBA" id="ARBA00022840"/>
    </source>
</evidence>
<dbReference type="InterPro" id="IPR004662">
    <property type="entry name" value="AcgluKinase_fam"/>
</dbReference>
<proteinExistence type="inferred from homology"/>
<accession>A0A437R0Y5</accession>
<name>A0A437R0Y5_9GAMM</name>
<organism evidence="11 12">
    <name type="scientific">Rheinheimera riviphila</name>
    <dbReference type="NCBI Taxonomy" id="1834037"/>
    <lineage>
        <taxon>Bacteria</taxon>
        <taxon>Pseudomonadati</taxon>
        <taxon>Pseudomonadota</taxon>
        <taxon>Gammaproteobacteria</taxon>
        <taxon>Chromatiales</taxon>
        <taxon>Chromatiaceae</taxon>
        <taxon>Rheinheimera</taxon>
    </lineage>
</organism>
<evidence type="ECO:0000256" key="2">
    <source>
        <dbReference type="ARBA" id="ARBA00022571"/>
    </source>
</evidence>
<dbReference type="InterPro" id="IPR036393">
    <property type="entry name" value="AceGlu_kinase-like_sf"/>
</dbReference>
<comment type="function">
    <text evidence="9">Catalyzes the ATP-dependent phosphorylation of N-acetyl-L-glutamate.</text>
</comment>
<feature type="site" description="Transition state stabilizer" evidence="9">
    <location>
        <position position="206"/>
    </location>
</feature>
<dbReference type="PRINTS" id="PR00474">
    <property type="entry name" value="GLU5KINASE"/>
</dbReference>
<keyword evidence="3 9" id="KW-0028">Amino-acid biosynthesis</keyword>
<protein>
    <recommendedName>
        <fullName evidence="9">Acetylglutamate kinase</fullName>
        <ecNumber evidence="9">2.7.2.8</ecNumber>
    </recommendedName>
    <alternativeName>
        <fullName evidence="9">N-acetyl-L-glutamate 5-phosphotransferase</fullName>
    </alternativeName>
    <alternativeName>
        <fullName evidence="9">NAG kinase</fullName>
        <shortName evidence="9">NAGK</shortName>
    </alternativeName>
</protein>
<comment type="pathway">
    <text evidence="1 9">Amino-acid biosynthesis; L-arginine biosynthesis; N(2)-acetyl-L-ornithine from L-glutamate: step 2/4.</text>
</comment>
<feature type="binding site" evidence="9">
    <location>
        <position position="56"/>
    </location>
    <ligand>
        <name>substrate</name>
    </ligand>
</feature>
<sequence length="247" mass="25493">MGGRLLQDNHALDALLKVVAELSTQYPIVLVHGGGDQVDSWLATFGFSTQKIDGQRVSPKEQMPVITGALAGAVNSLMVSRAQLQGLKAVGLTLAAGKSLKFEVNTKLGAVGIAKANDGTLVNTLLQSGFVPVFSSIGQSDAGDLLNVNADLAAAAICQLVQGQLVLLTDVPGILDAEGKLISTLDGKGAQALVESGVIKGGMKVKLDAALETAAALRRSIVVAGWQQPNDLLKLMQQQAVGTCISE</sequence>
<comment type="caution">
    <text evidence="11">The sequence shown here is derived from an EMBL/GenBank/DDBJ whole genome shotgun (WGS) entry which is preliminary data.</text>
</comment>
<dbReference type="InterPro" id="IPR001048">
    <property type="entry name" value="Asp/Glu/Uridylate_kinase"/>
</dbReference>
<comment type="similarity">
    <text evidence="9">Belongs to the acetylglutamate kinase family. ArgB subfamily.</text>
</comment>
<dbReference type="GO" id="GO:0042450">
    <property type="term" value="P:L-arginine biosynthetic process via ornithine"/>
    <property type="evidence" value="ECO:0007669"/>
    <property type="project" value="UniProtKB-UniRule"/>
</dbReference>
<dbReference type="Gene3D" id="3.40.1160.10">
    <property type="entry name" value="Acetylglutamate kinase-like"/>
    <property type="match status" value="1"/>
</dbReference>
<dbReference type="HAMAP" id="MF_00082">
    <property type="entry name" value="ArgB"/>
    <property type="match status" value="1"/>
</dbReference>
<feature type="domain" description="Aspartate/glutamate/uridylate kinase" evidence="10">
    <location>
        <begin position="2"/>
        <end position="223"/>
    </location>
</feature>
<gene>
    <name evidence="9 11" type="primary">argB</name>
    <name evidence="11" type="ORF">EOE67_07030</name>
</gene>
<dbReference type="Proteomes" id="UP000283077">
    <property type="component" value="Unassembled WGS sequence"/>
</dbReference>
<evidence type="ECO:0000256" key="9">
    <source>
        <dbReference type="HAMAP-Rule" id="MF_00082"/>
    </source>
</evidence>
<keyword evidence="4 9" id="KW-0808">Transferase</keyword>
<dbReference type="PIRSF" id="PIRSF000728">
    <property type="entry name" value="NAGK"/>
    <property type="match status" value="1"/>
</dbReference>
<keyword evidence="2 9" id="KW-0055">Arginine biosynthesis</keyword>
<evidence type="ECO:0000313" key="11">
    <source>
        <dbReference type="EMBL" id="RVU40381.1"/>
    </source>
</evidence>
<dbReference type="GO" id="GO:0005737">
    <property type="term" value="C:cytoplasm"/>
    <property type="evidence" value="ECO:0007669"/>
    <property type="project" value="UniProtKB-SubCell"/>
</dbReference>
<keyword evidence="6 9" id="KW-0418">Kinase</keyword>